<feature type="compositionally biased region" description="Basic residues" evidence="6">
    <location>
        <begin position="1152"/>
        <end position="1164"/>
    </location>
</feature>
<dbReference type="PANTHER" id="PTHR19818:SF139">
    <property type="entry name" value="PAIR-RULE PROTEIN ODD-PAIRED"/>
    <property type="match status" value="1"/>
</dbReference>
<sequence length="2971" mass="338330">MVNSGSFDSDVDRNEKDGFTQYNHIVESPQSVISMHAVSGSLCENDFPTQTADSLPVSRAIEPTATKTEYKCNMSEEIVRVGGNLQLQTSYENSSDENKCIKETYISTRSNTTQSFITDEPFVDRNINTGYLRKYKIETKPSICCSVPLDRIPNVLKKCGSIIANRTLVDSQNDKEIAKKEMCLYCDRAFLIPTMKQKHMNRFHFSKFNKLVNLRRQTTKCLYCDLDSSECNLKQLFTHLATKHSEKYFACLQCEMRFPNVQLLEKHKAMIHNIHLRLQTNSASKKSDTKIIDEKNEDYSIIRDRPSIIKTRIEYKRNTKLNFITEITSESNKPAVAPKTKRKCQSKYLHKTKTEEVSDTSPTLANIARSDDTKNKMKSKYVKDIRNKKLSVISTKVGIKHGLRITRQRSKILENAKNSRKKIPPVTASKNESSIVSSKYIPYQNSSFSFFDISYRVKKITDHSIDNLRISSLTFDDVFDKAFFNRVKCNIQENLLNYIDGKLFKSIESENRISSFQKTKDVSIEESSSNCGLSNSISTTSDVSIDSQFSEDSESQVDKSNKKKTTQTEETGNYKYFTRRKYQAVISERKGNKDLSKLDMWTQLVMKNRQQKILSDQKTDKELIEYKKSEEYKVKMQQEELNGILDKRGPLEDLKEEAMRTVALEKINSTSTQSSIDTYFDVTIILNEILNNLFPKEDNLAVSDKENYNLDDNLESSLESRPQGEEVLSMFNLQRISHSSRVNAIENVLTSEIDETAVVELTGEWARTRIYICASCGIKLPNAKLLLDHKNLYHENVWCQHYEFVGNQGELYRHLSIPGLGKIGAMEDKLGNDVWRRSDARECSKCNKRFNNLGDLHRHMLECGGDLAWMLERKKYKYRPYGSKPRKKRRGLLRLLQSFRNHPKEKRKKTIKKFNGPRQKPSDADTIQRMLANLPAKRITRKAISLKDGFPRPAVNKNILKSKVKPAKKENKTIAKKSVTTANTNINRTRRLLRSNSAILLDNKINLILPKFKRKNNENKIIRRHSLRSKTNNIHKHFLKNNPIVATCKLTDDQIKNLVKTDSINTESLNCKNNQDDDKTLDNSDHKDDKPLNELLLEEEPQKIAENEITALDNETKEVEDSVTQILDNDLTTNETNVTKPETSNYITQNKVTRKKKKKRKQKNKSAAENSQNQIVKKKINKKVTRISTINTRKMNLRNTNVSKKVKNRTNRRHFVKAKLTEIVQVDGSPHSKSACKGKPSKRELNSSHLCTQNCSVTTNSSSNTEDNDNNTMDVIPLSTANEDTDTPVTNGGEDTDTLVTNGDEDTDTPVTNGGEDTDIPVTNGTEESDTVLNNCNTSFEKTESSEVKHCDESTTETTSSSITKEITPFEDKESDDKLLIKIPPATKKGTKKTRGLNDCIAMLTNKLQDKNLDSTNNVLEGFSLKSFESSINGLLNKTTNGINNSLMLNDYYESKNDLPITVVNELNEENDMKNLNNSITKTNGCYFVHNGIHKDVEVEVIEETGKTTQDVLLNETKLNFEQCFEEFQDCRVSINIHDDYKIPEKEKPKEAEELKVNKHKVKHKRKETRKRRLFRNVSKNIVVTNDKLQEIQDKTNDANTILNATKNTSDFNNSANEDTFKQSSDNNSNDLEKFSNSEKENSFNHTIIKIIKPRKSKKKVEKEVVLNVEVDKLEVPLPSKNHVDDIINAVATNESVDSEDELPLSELAKKYVTESKVQEEAIPTLEVVFSSKTIIDELEDVGTNNESTGNTVVELALPKDPTSKNKKTKRQKNYTKRKKQINFTSNLTNPPTTETTVGLEIENTIVEDSTSVVPGELNDKIQLPLENAPTESMCMNEEIRKHQSEESVSNVLLNNSESQENILVDVTVSNDSTSTPKIEVPIKKKRGRKPKALTLQLLDKTDDETNNVYCEICKKTFRRSENLLKHKRTLTHIAKLSELEALESKQQLVTTTEITPTVSNVEESEANDVQSSLQNIDSVACDEFPENSEASEFVAIGPSQESLQLVDIINDVLSKPVDAEYVEHRNFSNLILQSDPEIKRCKSLGERKSFDCDKLPIIDTSNTSPIPIETNISGSTADIIVEKQISLLENMIEDNRNTFKTSQKSFIASKLPITEEYSCQSNSSAFSILSSSKQEDLNEITFTHNTNIITNLIKPNLEDNLISSTQYEQISDDSNSSHLQIEEQKSRKALNRDEELFLECCSLLKSSSDVSDLCRKSVKSTKFLNNFGLKPLDELEWLEQKQLPTKSAILEHPIHNTIEVQQTNTSVCDNFYNDVSYSNIENGNLKVYLEKRDTENFFSRPPIFEDISTESDGSSRKSVPHSKVVNLASDQIAFTVKLNNDDRSSPNVESAQIPFEGDKATVEEQNNDSEHLDTVDTAATKEVPVSPSLLIKKPDNAKTIQTNIMDYVVSKKIKKNENKKFLTKGALKVFEGLKVSIPKVELDMKEVLSCSPTSKRLEIEAEQDKLQEKKISNKKEIAHRNFLFNKIIKNGKKINNKLGLKITKKRYNINAKLNKIHHDISKKTHDVYDFEETQDSVDIFIKNSNSLPDYHSFKNKITNKCGVDDFDDDLTSKSPKEDLKKLNKNSHCLPPNTLSSRKLKMNKCITKKKCMIMGRIFKNALKSKMSEDIKNIPVIDNNQIVEDFVMNCQDMQLSDKNEKSKLSEEEMNLLFDSLLNDDNSLSKCKGESTVETDLNSVNVKHTDKCKQRMNKCKKRQRGNSPDSSDEEFSIKKATKKHINKKTNVNDCVINLEQELKECIGVASRKSQRKCTSGKQNVLVEYWSSDESNLEFEQTISFDNTPQIVTKELSNDVVEVVNVIANVIEDKTESVKTPTETEENKTSSDKAKEIKPPSLKNKHFKKRKMLKPSKEVNGCLLNIEENDSETIASTRQKRNAVNTLYYWSSSSEDEMQDVIEVKSIREDCDEEDRPLQQGWIVGDSPKKLVTMLAQAKGKKLDIEYVKKNRKKRTSV</sequence>
<feature type="region of interest" description="Disordered" evidence="6">
    <location>
        <begin position="1068"/>
        <end position="1089"/>
    </location>
</feature>
<dbReference type="GO" id="GO:0000981">
    <property type="term" value="F:DNA-binding transcription factor activity, RNA polymerase II-specific"/>
    <property type="evidence" value="ECO:0007669"/>
    <property type="project" value="TreeGrafter"/>
</dbReference>
<evidence type="ECO:0000313" key="9">
    <source>
        <dbReference type="Proteomes" id="UP001353858"/>
    </source>
</evidence>
<proteinExistence type="predicted"/>
<feature type="region of interest" description="Disordered" evidence="6">
    <location>
        <begin position="1606"/>
        <end position="1639"/>
    </location>
</feature>
<feature type="region of interest" description="Disordered" evidence="6">
    <location>
        <begin position="2709"/>
        <end position="2729"/>
    </location>
</feature>
<reference evidence="9" key="1">
    <citation type="submission" date="2023-01" db="EMBL/GenBank/DDBJ databases">
        <title>Key to firefly adult light organ development and bioluminescence: homeobox transcription factors regulate luciferase expression and transportation to peroxisome.</title>
        <authorList>
            <person name="Fu X."/>
        </authorList>
    </citation>
    <scope>NUCLEOTIDE SEQUENCE [LARGE SCALE GENOMIC DNA]</scope>
</reference>
<dbReference type="InterPro" id="IPR036236">
    <property type="entry name" value="Znf_C2H2_sf"/>
</dbReference>
<evidence type="ECO:0000256" key="3">
    <source>
        <dbReference type="ARBA" id="ARBA00022771"/>
    </source>
</evidence>
<feature type="region of interest" description="Disordered" evidence="6">
    <location>
        <begin position="2830"/>
        <end position="2851"/>
    </location>
</feature>
<feature type="compositionally biased region" description="Basic residues" evidence="6">
    <location>
        <begin position="2709"/>
        <end position="2718"/>
    </location>
</feature>
<accession>A0AAN7SGZ3</accession>
<organism evidence="8 9">
    <name type="scientific">Aquatica leii</name>
    <dbReference type="NCBI Taxonomy" id="1421715"/>
    <lineage>
        <taxon>Eukaryota</taxon>
        <taxon>Metazoa</taxon>
        <taxon>Ecdysozoa</taxon>
        <taxon>Arthropoda</taxon>
        <taxon>Hexapoda</taxon>
        <taxon>Insecta</taxon>
        <taxon>Pterygota</taxon>
        <taxon>Neoptera</taxon>
        <taxon>Endopterygota</taxon>
        <taxon>Coleoptera</taxon>
        <taxon>Polyphaga</taxon>
        <taxon>Elateriformia</taxon>
        <taxon>Elateroidea</taxon>
        <taxon>Lampyridae</taxon>
        <taxon>Luciolinae</taxon>
        <taxon>Aquatica</taxon>
    </lineage>
</organism>
<keyword evidence="3 5" id="KW-0863">Zinc-finger</keyword>
<feature type="region of interest" description="Disordered" evidence="6">
    <location>
        <begin position="527"/>
        <end position="568"/>
    </location>
</feature>
<evidence type="ECO:0000256" key="1">
    <source>
        <dbReference type="ARBA" id="ARBA00022723"/>
    </source>
</evidence>
<feature type="compositionally biased region" description="Polar residues" evidence="6">
    <location>
        <begin position="1321"/>
        <end position="1333"/>
    </location>
</feature>
<evidence type="ECO:0000256" key="2">
    <source>
        <dbReference type="ARBA" id="ARBA00022737"/>
    </source>
</evidence>
<evidence type="ECO:0000259" key="7">
    <source>
        <dbReference type="PROSITE" id="PS50157"/>
    </source>
</evidence>
<feature type="compositionally biased region" description="Low complexity" evidence="6">
    <location>
        <begin position="527"/>
        <end position="547"/>
    </location>
</feature>
<dbReference type="GO" id="GO:0045944">
    <property type="term" value="P:positive regulation of transcription by RNA polymerase II"/>
    <property type="evidence" value="ECO:0007669"/>
    <property type="project" value="UniProtKB-ARBA"/>
</dbReference>
<feature type="region of interest" description="Disordered" evidence="6">
    <location>
        <begin position="1135"/>
        <end position="1173"/>
    </location>
</feature>
<keyword evidence="4" id="KW-0862">Zinc</keyword>
<feature type="compositionally biased region" description="Basic and acidic residues" evidence="6">
    <location>
        <begin position="2838"/>
        <end position="2851"/>
    </location>
</feature>
<evidence type="ECO:0000256" key="6">
    <source>
        <dbReference type="SAM" id="MobiDB-lite"/>
    </source>
</evidence>
<feature type="region of interest" description="Disordered" evidence="6">
    <location>
        <begin position="1279"/>
        <end position="1333"/>
    </location>
</feature>
<protein>
    <recommendedName>
        <fullName evidence="7">C2H2-type domain-containing protein</fullName>
    </recommendedName>
</protein>
<dbReference type="PROSITE" id="PS50157">
    <property type="entry name" value="ZINC_FINGER_C2H2_2"/>
    <property type="match status" value="1"/>
</dbReference>
<keyword evidence="1" id="KW-0479">Metal-binding</keyword>
<comment type="caution">
    <text evidence="8">The sequence shown here is derived from an EMBL/GenBank/DDBJ whole genome shotgun (WGS) entry which is preliminary data.</text>
</comment>
<feature type="compositionally biased region" description="Polar residues" evidence="6">
    <location>
        <begin position="1135"/>
        <end position="1147"/>
    </location>
</feature>
<dbReference type="PROSITE" id="PS00028">
    <property type="entry name" value="ZINC_FINGER_C2H2_1"/>
    <property type="match status" value="4"/>
</dbReference>
<evidence type="ECO:0000256" key="4">
    <source>
        <dbReference type="ARBA" id="ARBA00022833"/>
    </source>
</evidence>
<keyword evidence="9" id="KW-1185">Reference proteome</keyword>
<keyword evidence="2" id="KW-0677">Repeat</keyword>
<feature type="compositionally biased region" description="Basic and acidic residues" evidence="6">
    <location>
        <begin position="1074"/>
        <end position="1089"/>
    </location>
</feature>
<evidence type="ECO:0000256" key="5">
    <source>
        <dbReference type="PROSITE-ProRule" id="PRU00042"/>
    </source>
</evidence>
<dbReference type="GO" id="GO:0008270">
    <property type="term" value="F:zinc ion binding"/>
    <property type="evidence" value="ECO:0007669"/>
    <property type="project" value="UniProtKB-KW"/>
</dbReference>
<name>A0AAN7SGZ3_9COLE</name>
<dbReference type="SMART" id="SM00355">
    <property type="entry name" value="ZnF_C2H2"/>
    <property type="match status" value="6"/>
</dbReference>
<feature type="domain" description="C2H2-type" evidence="7">
    <location>
        <begin position="1909"/>
        <end position="1938"/>
    </location>
</feature>
<dbReference type="InterPro" id="IPR050329">
    <property type="entry name" value="GLI_C2H2-zinc-finger"/>
</dbReference>
<dbReference type="GO" id="GO:0000978">
    <property type="term" value="F:RNA polymerase II cis-regulatory region sequence-specific DNA binding"/>
    <property type="evidence" value="ECO:0007669"/>
    <property type="project" value="TreeGrafter"/>
</dbReference>
<evidence type="ECO:0000313" key="8">
    <source>
        <dbReference type="EMBL" id="KAK4879644.1"/>
    </source>
</evidence>
<dbReference type="PANTHER" id="PTHR19818">
    <property type="entry name" value="ZINC FINGER PROTEIN ZIC AND GLI"/>
    <property type="match status" value="1"/>
</dbReference>
<feature type="compositionally biased region" description="Polar residues" evidence="6">
    <location>
        <begin position="1606"/>
        <end position="1630"/>
    </location>
</feature>
<dbReference type="Pfam" id="PF00096">
    <property type="entry name" value="zf-C2H2"/>
    <property type="match status" value="1"/>
</dbReference>
<dbReference type="SUPFAM" id="SSF57667">
    <property type="entry name" value="beta-beta-alpha zinc fingers"/>
    <property type="match status" value="1"/>
</dbReference>
<dbReference type="Proteomes" id="UP001353858">
    <property type="component" value="Unassembled WGS sequence"/>
</dbReference>
<dbReference type="EMBL" id="JARPUR010000003">
    <property type="protein sequence ID" value="KAK4879644.1"/>
    <property type="molecule type" value="Genomic_DNA"/>
</dbReference>
<gene>
    <name evidence="8" type="ORF">RN001_007790</name>
</gene>
<feature type="compositionally biased region" description="Polar residues" evidence="6">
    <location>
        <begin position="1279"/>
        <end position="1290"/>
    </location>
</feature>
<dbReference type="InterPro" id="IPR013087">
    <property type="entry name" value="Znf_C2H2_type"/>
</dbReference>
<dbReference type="GO" id="GO:0005634">
    <property type="term" value="C:nucleus"/>
    <property type="evidence" value="ECO:0007669"/>
    <property type="project" value="UniProtKB-ARBA"/>
</dbReference>